<dbReference type="PANTHER" id="PTHR21622:SF0">
    <property type="entry name" value="COILED-COIL-HELIX-COILED-COIL-HELIX DOMAIN CONTAINING 4"/>
    <property type="match status" value="1"/>
</dbReference>
<evidence type="ECO:0000256" key="11">
    <source>
        <dbReference type="ARBA" id="ARBA00022989"/>
    </source>
</evidence>
<keyword evidence="5" id="KW-0813">Transport</keyword>
<evidence type="ECO:0000256" key="20">
    <source>
        <dbReference type="SAM" id="MobiDB-lite"/>
    </source>
</evidence>
<evidence type="ECO:0000256" key="5">
    <source>
        <dbReference type="ARBA" id="ARBA00022448"/>
    </source>
</evidence>
<feature type="compositionally biased region" description="Polar residues" evidence="20">
    <location>
        <begin position="516"/>
        <end position="549"/>
    </location>
</feature>
<dbReference type="FunFam" id="1.10.287.2900:FF:000002">
    <property type="entry name" value="Mitochondrial intermembrane space import and assembly protein"/>
    <property type="match status" value="1"/>
</dbReference>
<keyword evidence="6" id="KW-0812">Transmembrane</keyword>
<evidence type="ECO:0000256" key="1">
    <source>
        <dbReference type="ARBA" id="ARBA00001947"/>
    </source>
</evidence>
<evidence type="ECO:0000256" key="7">
    <source>
        <dbReference type="ARBA" id="ARBA00022792"/>
    </source>
</evidence>
<keyword evidence="7" id="KW-0999">Mitochondrion inner membrane</keyword>
<evidence type="ECO:0000313" key="22">
    <source>
        <dbReference type="EMBL" id="GAK65523.1"/>
    </source>
</evidence>
<keyword evidence="16" id="KW-1015">Disulfide bond</keyword>
<evidence type="ECO:0000256" key="3">
    <source>
        <dbReference type="ARBA" id="ARBA00004164"/>
    </source>
</evidence>
<evidence type="ECO:0000256" key="18">
    <source>
        <dbReference type="ARBA" id="ARBA00033150"/>
    </source>
</evidence>
<evidence type="ECO:0000256" key="2">
    <source>
        <dbReference type="ARBA" id="ARBA00001973"/>
    </source>
</evidence>
<dbReference type="EMBL" id="DF830076">
    <property type="protein sequence ID" value="GAK65523.1"/>
    <property type="molecule type" value="Genomic_DNA"/>
</dbReference>
<evidence type="ECO:0000256" key="19">
    <source>
        <dbReference type="SAM" id="Coils"/>
    </source>
</evidence>
<dbReference type="PROSITE" id="PS51808">
    <property type="entry name" value="CHCH"/>
    <property type="match status" value="1"/>
</dbReference>
<feature type="compositionally biased region" description="Basic and acidic residues" evidence="20">
    <location>
        <begin position="357"/>
        <end position="379"/>
    </location>
</feature>
<reference evidence="22" key="1">
    <citation type="submission" date="2014-07" db="EMBL/GenBank/DDBJ databases">
        <title>Draft genome sequence of the yeast Pseudozyma antarctica JCM 10317 known as a producer of lipase B which used in a wide range of industrial applications.</title>
        <authorList>
            <person name="Morita T."/>
            <person name="Saika A."/>
            <person name="Koike H."/>
        </authorList>
    </citation>
    <scope>NUCLEOTIDE SEQUENCE</scope>
    <source>
        <strain evidence="22">JCM 10317</strain>
    </source>
</reference>
<comment type="subcellular location">
    <subcellularLocation>
        <location evidence="3">Mitochondrion inner membrane</location>
        <topology evidence="3">Single-pass type II membrane protein</topology>
        <orientation evidence="3">Intermembrane side</orientation>
    </subcellularLocation>
</comment>
<gene>
    <name evidence="22" type="ORF">PAN0_009c3740</name>
</gene>
<dbReference type="GO" id="GO:0015035">
    <property type="term" value="F:protein-disulfide reductase activity"/>
    <property type="evidence" value="ECO:0007669"/>
    <property type="project" value="InterPro"/>
</dbReference>
<evidence type="ECO:0000256" key="14">
    <source>
        <dbReference type="ARBA" id="ARBA00023128"/>
    </source>
</evidence>
<feature type="domain" description="CHCH" evidence="21">
    <location>
        <begin position="286"/>
        <end position="321"/>
    </location>
</feature>
<dbReference type="InterPro" id="IPR010625">
    <property type="entry name" value="CHCH"/>
</dbReference>
<dbReference type="RefSeq" id="XP_014656186.1">
    <property type="nucleotide sequence ID" value="XM_014800700.1"/>
</dbReference>
<dbReference type="Proteomes" id="UP000053758">
    <property type="component" value="Unassembled WGS sequence"/>
</dbReference>
<feature type="region of interest" description="Disordered" evidence="20">
    <location>
        <begin position="343"/>
        <end position="379"/>
    </location>
</feature>
<dbReference type="GeneID" id="26304531"/>
<feature type="region of interest" description="Disordered" evidence="20">
    <location>
        <begin position="200"/>
        <end position="242"/>
    </location>
</feature>
<dbReference type="GO" id="GO:0005758">
    <property type="term" value="C:mitochondrial intermembrane space"/>
    <property type="evidence" value="ECO:0007669"/>
    <property type="project" value="TreeGrafter"/>
</dbReference>
<feature type="compositionally biased region" description="Polar residues" evidence="20">
    <location>
        <begin position="69"/>
        <end position="85"/>
    </location>
</feature>
<accession>A0A081CFS7</accession>
<keyword evidence="9" id="KW-0809">Transit peptide</keyword>
<dbReference type="HOGENOM" id="CLU_377648_0_0_1"/>
<keyword evidence="23" id="KW-1185">Reference proteome</keyword>
<evidence type="ECO:0000256" key="8">
    <source>
        <dbReference type="ARBA" id="ARBA00022927"/>
    </source>
</evidence>
<feature type="compositionally biased region" description="Basic and acidic residues" evidence="20">
    <location>
        <begin position="8"/>
        <end position="17"/>
    </location>
</feature>
<keyword evidence="15" id="KW-0472">Membrane</keyword>
<dbReference type="Pfam" id="PF06747">
    <property type="entry name" value="CHCH"/>
    <property type="match status" value="1"/>
</dbReference>
<feature type="coiled-coil region" evidence="19">
    <location>
        <begin position="580"/>
        <end position="642"/>
    </location>
</feature>
<keyword evidence="13" id="KW-0811">Translocation</keyword>
<evidence type="ECO:0000256" key="10">
    <source>
        <dbReference type="ARBA" id="ARBA00022968"/>
    </source>
</evidence>
<dbReference type="GO" id="GO:0045041">
    <property type="term" value="P:protein import into mitochondrial intermembrane space"/>
    <property type="evidence" value="ECO:0007669"/>
    <property type="project" value="InterPro"/>
</dbReference>
<feature type="compositionally biased region" description="Acidic residues" evidence="20">
    <location>
        <begin position="469"/>
        <end position="479"/>
    </location>
</feature>
<feature type="region of interest" description="Disordered" evidence="20">
    <location>
        <begin position="668"/>
        <end position="705"/>
    </location>
</feature>
<dbReference type="GO" id="GO:0005743">
    <property type="term" value="C:mitochondrial inner membrane"/>
    <property type="evidence" value="ECO:0007669"/>
    <property type="project" value="UniProtKB-SubCell"/>
</dbReference>
<keyword evidence="12" id="KW-0560">Oxidoreductase</keyword>
<evidence type="ECO:0000256" key="16">
    <source>
        <dbReference type="ARBA" id="ARBA00023157"/>
    </source>
</evidence>
<keyword evidence="8" id="KW-0653">Protein transport</keyword>
<feature type="compositionally biased region" description="Low complexity" evidence="20">
    <location>
        <begin position="160"/>
        <end position="172"/>
    </location>
</feature>
<feature type="compositionally biased region" description="Basic and acidic residues" evidence="20">
    <location>
        <begin position="200"/>
        <end position="225"/>
    </location>
</feature>
<feature type="region of interest" description="Disordered" evidence="20">
    <location>
        <begin position="516"/>
        <end position="551"/>
    </location>
</feature>
<evidence type="ECO:0000256" key="15">
    <source>
        <dbReference type="ARBA" id="ARBA00023136"/>
    </source>
</evidence>
<comment type="cofactor">
    <cofactor evidence="2">
        <name>Cu(2+)</name>
        <dbReference type="ChEBI" id="CHEBI:29036"/>
    </cofactor>
</comment>
<feature type="region of interest" description="Disordered" evidence="20">
    <location>
        <begin position="452"/>
        <end position="481"/>
    </location>
</feature>
<name>A0A081CFS7_PSEA2</name>
<proteinExistence type="predicted"/>
<dbReference type="InterPro" id="IPR039289">
    <property type="entry name" value="CHCHD4"/>
</dbReference>
<feature type="compositionally biased region" description="Acidic residues" evidence="20">
    <location>
        <begin position="679"/>
        <end position="695"/>
    </location>
</feature>
<keyword evidence="17" id="KW-0676">Redox-active center</keyword>
<dbReference type="AlphaFoldDB" id="A0A081CFS7"/>
<keyword evidence="10" id="KW-0735">Signal-anchor</keyword>
<keyword evidence="11" id="KW-1133">Transmembrane helix</keyword>
<evidence type="ECO:0000313" key="23">
    <source>
        <dbReference type="Proteomes" id="UP000053758"/>
    </source>
</evidence>
<keyword evidence="19" id="KW-0175">Coiled coil</keyword>
<evidence type="ECO:0000256" key="17">
    <source>
        <dbReference type="ARBA" id="ARBA00023284"/>
    </source>
</evidence>
<evidence type="ECO:0000259" key="21">
    <source>
        <dbReference type="Pfam" id="PF06747"/>
    </source>
</evidence>
<protein>
    <recommendedName>
        <fullName evidence="4">Mitochondrial intermembrane space import and assembly protein 40</fullName>
    </recommendedName>
    <alternativeName>
        <fullName evidence="18">Mitochondrial import inner membrane translocase TIM40</fullName>
    </alternativeName>
</protein>
<feature type="region of interest" description="Disordered" evidence="20">
    <location>
        <begin position="146"/>
        <end position="172"/>
    </location>
</feature>
<evidence type="ECO:0000256" key="6">
    <source>
        <dbReference type="ARBA" id="ARBA00022692"/>
    </source>
</evidence>
<sequence>MLVKAKRGYVERERIADPEGVLTSRFDLKPGMQKKEGGERSRRKTGESTAERENEKSTQPGRSGLHKVPQQSAVGQSTSTLCSSSQEEDAKLPEVFKASEASLTLDRFHPSLHPTTPTSRHRTSTLNMLSGHTLVRSAGRTLQRSARNLRPAARGVATEASAGPSRSSAWSSPTLGAAAAAISIGAAVYTLRPSPIQCEPRKAWSDRMKPKKSKGDAALHDDAHARHAPAAAHDEHVEPAEETPVAIEVAVEESEEQTGQQSAYDPETGEINWDCPCLGGMAHGPCGEQFKAAFSCFVYSEAEPKGIDCVEKFKAMQDCFREHPDVYKDEIEDDEAANAQFDKDEAEAAQQSAQTDAKNDDKVSDAKDAQKHDKDDKHPHPVQLELFALSLLLCHRCSTQPFSAAYLSLNPSTSGASLSYPWLTSILAAFTVKLAGSFYLELRSLVSQPPLQVSEPQVCPSPPTRTSDTEVEPLPEYDQVEPGPPGYEELFYLDRDAELWPLRAAMIRDELLGNDSVASDTEPLSDSSTSKSEGETQSRTTKTMDSSFSEADLEDRLSCSGIAHSLRHIALAFDEKSRELDSLRAIQQRHDEELAILQDKLKTAEQEQTARTLELQLSNSSREDVEREIDALKQRLEEKDALLFVSDRVLHRLFNMIRVIKTQVDEAESLSPAVRTSDEEAESDMETAEDSDEDEVSKIEAQVPTLKSQAEEEIDKIVRDIAERYGKTTLDEEA</sequence>
<evidence type="ECO:0000256" key="9">
    <source>
        <dbReference type="ARBA" id="ARBA00022946"/>
    </source>
</evidence>
<evidence type="ECO:0000256" key="13">
    <source>
        <dbReference type="ARBA" id="ARBA00023010"/>
    </source>
</evidence>
<evidence type="ECO:0000256" key="12">
    <source>
        <dbReference type="ARBA" id="ARBA00023002"/>
    </source>
</evidence>
<feature type="region of interest" description="Disordered" evidence="20">
    <location>
        <begin position="1"/>
        <end position="88"/>
    </location>
</feature>
<comment type="cofactor">
    <cofactor evidence="1">
        <name>Zn(2+)</name>
        <dbReference type="ChEBI" id="CHEBI:29105"/>
    </cofactor>
</comment>
<dbReference type="PANTHER" id="PTHR21622">
    <property type="entry name" value="COILED-COIL-HELIX-COILED-COIL-HELIX DOMAIN CONTAINING 4"/>
    <property type="match status" value="1"/>
</dbReference>
<evidence type="ECO:0000256" key="4">
    <source>
        <dbReference type="ARBA" id="ARBA00013714"/>
    </source>
</evidence>
<keyword evidence="14" id="KW-0496">Mitochondrion</keyword>
<organism evidence="22">
    <name type="scientific">Pseudozyma antarctica</name>
    <name type="common">Yeast</name>
    <name type="synonym">Candida antarctica</name>
    <dbReference type="NCBI Taxonomy" id="84753"/>
    <lineage>
        <taxon>Eukaryota</taxon>
        <taxon>Fungi</taxon>
        <taxon>Dikarya</taxon>
        <taxon>Basidiomycota</taxon>
        <taxon>Ustilaginomycotina</taxon>
        <taxon>Ustilaginomycetes</taxon>
        <taxon>Ustilaginales</taxon>
        <taxon>Ustilaginaceae</taxon>
        <taxon>Moesziomyces</taxon>
    </lineage>
</organism>
<dbReference type="Gene3D" id="1.10.287.2900">
    <property type="match status" value="1"/>
</dbReference>
<feature type="compositionally biased region" description="Basic and acidic residues" evidence="20">
    <location>
        <begin position="33"/>
        <end position="56"/>
    </location>
</feature>